<sequence>MGIQYQLKSPKLGAFLIFLISHIVGLSILAIFNYVGGHDFFHLYYLTILGYYVFCSIVLAHYYPTEKKPNYYGLFRHVIAIILGTQFYFLNQEIFLKWFKVPEEYALPGHFTWIVFGFWFGAFEDTYFKGKLASFLKKRAFAPLLWIVVIWVCWIITFYAYCGGNGDYKNLRLQRTLAILQWIIMCTLSTGIHFSDYLGTIKKHWFVLGLITFSIAVVVGTIIALIWYGMFVLAWPNLDRATVWHHVLYAGTSPLQPIIILGIFTNNFKNTFPETSLKLALFRGALINILTVLIYFFYHGIISFINTMSESGKPFYKQELLMYNFTVSILQLTWHWFPGKLWMVKPVEIKETESKKEKDQEDEKEKRTLMSSRDDIDLNEINQDSEDDEQKKEESEN</sequence>
<feature type="transmembrane region" description="Helical" evidence="2">
    <location>
        <begin position="140"/>
        <end position="161"/>
    </location>
</feature>
<name>A0AAV7Y5H6_9EUKA</name>
<feature type="region of interest" description="Disordered" evidence="1">
    <location>
        <begin position="352"/>
        <end position="397"/>
    </location>
</feature>
<dbReference type="Proteomes" id="UP001146793">
    <property type="component" value="Unassembled WGS sequence"/>
</dbReference>
<reference evidence="3" key="1">
    <citation type="submission" date="2022-08" db="EMBL/GenBank/DDBJ databases">
        <title>Novel sulphate-reducing endosymbionts in the free-living metamonad Anaeramoeba.</title>
        <authorList>
            <person name="Jerlstrom-Hultqvist J."/>
            <person name="Cepicka I."/>
            <person name="Gallot-Lavallee L."/>
            <person name="Salas-Leiva D."/>
            <person name="Curtis B.A."/>
            <person name="Zahonova K."/>
            <person name="Pipaliya S."/>
            <person name="Dacks J."/>
            <person name="Roger A.J."/>
        </authorList>
    </citation>
    <scope>NUCLEOTIDE SEQUENCE</scope>
    <source>
        <strain evidence="3">Busselton2</strain>
    </source>
</reference>
<feature type="transmembrane region" description="Helical" evidence="2">
    <location>
        <begin position="12"/>
        <end position="35"/>
    </location>
</feature>
<feature type="transmembrane region" description="Helical" evidence="2">
    <location>
        <begin position="74"/>
        <end position="90"/>
    </location>
</feature>
<keyword evidence="2" id="KW-0812">Transmembrane</keyword>
<feature type="transmembrane region" description="Helical" evidence="2">
    <location>
        <begin position="110"/>
        <end position="128"/>
    </location>
</feature>
<feature type="transmembrane region" description="Helical" evidence="2">
    <location>
        <begin position="321"/>
        <end position="337"/>
    </location>
</feature>
<dbReference type="EMBL" id="JANTQA010000070">
    <property type="protein sequence ID" value="KAJ3424754.1"/>
    <property type="molecule type" value="Genomic_DNA"/>
</dbReference>
<keyword evidence="2" id="KW-1133">Transmembrane helix</keyword>
<evidence type="ECO:0000313" key="3">
    <source>
        <dbReference type="EMBL" id="KAJ3424754.1"/>
    </source>
</evidence>
<comment type="caution">
    <text evidence="3">The sequence shown here is derived from an EMBL/GenBank/DDBJ whole genome shotgun (WGS) entry which is preliminary data.</text>
</comment>
<keyword evidence="2" id="KW-0472">Membrane</keyword>
<protein>
    <submittedName>
        <fullName evidence="3">Uncharacterized protein</fullName>
    </submittedName>
</protein>
<accession>A0AAV7Y5H6</accession>
<feature type="compositionally biased region" description="Basic and acidic residues" evidence="1">
    <location>
        <begin position="352"/>
        <end position="376"/>
    </location>
</feature>
<evidence type="ECO:0000313" key="4">
    <source>
        <dbReference type="Proteomes" id="UP001146793"/>
    </source>
</evidence>
<feature type="transmembrane region" description="Helical" evidence="2">
    <location>
        <begin position="280"/>
        <end position="301"/>
    </location>
</feature>
<dbReference type="AlphaFoldDB" id="A0AAV7Y5H6"/>
<feature type="transmembrane region" description="Helical" evidence="2">
    <location>
        <begin position="173"/>
        <end position="194"/>
    </location>
</feature>
<gene>
    <name evidence="3" type="ORF">M0812_27179</name>
</gene>
<evidence type="ECO:0000256" key="2">
    <source>
        <dbReference type="SAM" id="Phobius"/>
    </source>
</evidence>
<evidence type="ECO:0000256" key="1">
    <source>
        <dbReference type="SAM" id="MobiDB-lite"/>
    </source>
</evidence>
<feature type="transmembrane region" description="Helical" evidence="2">
    <location>
        <begin position="41"/>
        <end position="62"/>
    </location>
</feature>
<organism evidence="3 4">
    <name type="scientific">Anaeramoeba flamelloides</name>
    <dbReference type="NCBI Taxonomy" id="1746091"/>
    <lineage>
        <taxon>Eukaryota</taxon>
        <taxon>Metamonada</taxon>
        <taxon>Anaeramoebidae</taxon>
        <taxon>Anaeramoeba</taxon>
    </lineage>
</organism>
<feature type="transmembrane region" description="Helical" evidence="2">
    <location>
        <begin position="247"/>
        <end position="268"/>
    </location>
</feature>
<feature type="transmembrane region" description="Helical" evidence="2">
    <location>
        <begin position="206"/>
        <end position="235"/>
    </location>
</feature>
<proteinExistence type="predicted"/>